<protein>
    <recommendedName>
        <fullName evidence="6">Major facilitator superfamily (MFS) profile domain-containing protein</fullName>
    </recommendedName>
</protein>
<dbReference type="GO" id="GO:0022857">
    <property type="term" value="F:transmembrane transporter activity"/>
    <property type="evidence" value="ECO:0007669"/>
    <property type="project" value="InterPro"/>
</dbReference>
<evidence type="ECO:0000313" key="5">
    <source>
        <dbReference type="Proteomes" id="UP000214365"/>
    </source>
</evidence>
<comment type="subcellular location">
    <subcellularLocation>
        <location evidence="1">Membrane</location>
        <topology evidence="1">Multi-pass membrane protein</topology>
    </subcellularLocation>
</comment>
<feature type="transmembrane region" description="Helical" evidence="3">
    <location>
        <begin position="53"/>
        <end position="73"/>
    </location>
</feature>
<dbReference type="Gene3D" id="1.20.1250.20">
    <property type="entry name" value="MFS general substrate transporter like domains"/>
    <property type="match status" value="1"/>
</dbReference>
<dbReference type="EMBL" id="LFMY01000004">
    <property type="protein sequence ID" value="OKL61560.1"/>
    <property type="molecule type" value="Genomic_DNA"/>
</dbReference>
<dbReference type="OrthoDB" id="6499973at2759"/>
<accession>A0A225AKZ7</accession>
<keyword evidence="3" id="KW-0812">Transmembrane</keyword>
<evidence type="ECO:0000256" key="3">
    <source>
        <dbReference type="SAM" id="Phobius"/>
    </source>
</evidence>
<comment type="caution">
    <text evidence="4">The sequence shown here is derived from an EMBL/GenBank/DDBJ whole genome shotgun (WGS) entry which is preliminary data.</text>
</comment>
<dbReference type="InterPro" id="IPR011701">
    <property type="entry name" value="MFS"/>
</dbReference>
<dbReference type="Proteomes" id="UP000214365">
    <property type="component" value="Unassembled WGS sequence"/>
</dbReference>
<comment type="similarity">
    <text evidence="2">Belongs to the major facilitator superfamily. Monocarboxylate porter (TC 2.A.1.13) family.</text>
</comment>
<dbReference type="PANTHER" id="PTHR11360">
    <property type="entry name" value="MONOCARBOXYLATE TRANSPORTER"/>
    <property type="match status" value="1"/>
</dbReference>
<organism evidence="4 5">
    <name type="scientific">Talaromyces atroroseus</name>
    <dbReference type="NCBI Taxonomy" id="1441469"/>
    <lineage>
        <taxon>Eukaryota</taxon>
        <taxon>Fungi</taxon>
        <taxon>Dikarya</taxon>
        <taxon>Ascomycota</taxon>
        <taxon>Pezizomycotina</taxon>
        <taxon>Eurotiomycetes</taxon>
        <taxon>Eurotiomycetidae</taxon>
        <taxon>Eurotiales</taxon>
        <taxon>Trichocomaceae</taxon>
        <taxon>Talaromyces</taxon>
        <taxon>Talaromyces sect. Trachyspermi</taxon>
    </lineage>
</organism>
<dbReference type="SUPFAM" id="SSF103473">
    <property type="entry name" value="MFS general substrate transporter"/>
    <property type="match status" value="1"/>
</dbReference>
<dbReference type="GeneID" id="31003656"/>
<dbReference type="GO" id="GO:0016020">
    <property type="term" value="C:membrane"/>
    <property type="evidence" value="ECO:0007669"/>
    <property type="project" value="UniProtKB-SubCell"/>
</dbReference>
<evidence type="ECO:0000313" key="4">
    <source>
        <dbReference type="EMBL" id="OKL61560.1"/>
    </source>
</evidence>
<feature type="transmembrane region" description="Helical" evidence="3">
    <location>
        <begin position="215"/>
        <end position="237"/>
    </location>
</feature>
<gene>
    <name evidence="4" type="ORF">UA08_03901</name>
</gene>
<dbReference type="InterPro" id="IPR036259">
    <property type="entry name" value="MFS_trans_sf"/>
</dbReference>
<feature type="transmembrane region" description="Helical" evidence="3">
    <location>
        <begin position="143"/>
        <end position="163"/>
    </location>
</feature>
<dbReference type="InterPro" id="IPR050327">
    <property type="entry name" value="Proton-linked_MCT"/>
</dbReference>
<sequence>MQASLVADSEVPDGGYGWVVIFASAVITFWFVGTTYCWGVFQAALVQEGVSSASTLAFVGSLTTACISFMAVFNAKAIRKLGPRLCGMLGISLSGLGEVMAGFATTNVVGLFMTIGVVMGLGTSLLFMVVSTMPAQYFKAKRGIANGIVYAGGGIRGAVISFATNGLLQALGIAWTFRVLGFITWATGLPAAYLIKARVPIRPTSFVEWRLFCDYRFVLIFLGGALATFPLFVPPFFLPLYVESLHMTSSVGAGLLRQNWSLEHCVLILDAERSKRIGAVAGL</sequence>
<proteinExistence type="inferred from homology"/>
<evidence type="ECO:0008006" key="6">
    <source>
        <dbReference type="Google" id="ProtNLM"/>
    </source>
</evidence>
<dbReference type="Pfam" id="PF07690">
    <property type="entry name" value="MFS_1"/>
    <property type="match status" value="1"/>
</dbReference>
<feature type="transmembrane region" description="Helical" evidence="3">
    <location>
        <begin position="85"/>
        <end position="104"/>
    </location>
</feature>
<feature type="transmembrane region" description="Helical" evidence="3">
    <location>
        <begin position="175"/>
        <end position="195"/>
    </location>
</feature>
<keyword evidence="5" id="KW-1185">Reference proteome</keyword>
<reference evidence="4 5" key="1">
    <citation type="submission" date="2015-06" db="EMBL/GenBank/DDBJ databases">
        <title>Talaromyces atroroseus IBT 11181 draft genome.</title>
        <authorList>
            <person name="Rasmussen K.B."/>
            <person name="Rasmussen S."/>
            <person name="Petersen B."/>
            <person name="Sicheritz-Ponten T."/>
            <person name="Mortensen U.H."/>
            <person name="Thrane U."/>
        </authorList>
    </citation>
    <scope>NUCLEOTIDE SEQUENCE [LARGE SCALE GENOMIC DNA]</scope>
    <source>
        <strain evidence="4 5">IBT 11181</strain>
    </source>
</reference>
<keyword evidence="3" id="KW-1133">Transmembrane helix</keyword>
<evidence type="ECO:0000256" key="2">
    <source>
        <dbReference type="ARBA" id="ARBA00006727"/>
    </source>
</evidence>
<dbReference type="RefSeq" id="XP_020121681.1">
    <property type="nucleotide sequence ID" value="XM_020266252.1"/>
</dbReference>
<dbReference type="AlphaFoldDB" id="A0A225AKZ7"/>
<keyword evidence="3" id="KW-0472">Membrane</keyword>
<dbReference type="PANTHER" id="PTHR11360:SF305">
    <property type="entry name" value="MAJOR FACILITATOR SUPERFAMILY (MFS) PROFILE DOMAIN-CONTAINING PROTEIN"/>
    <property type="match status" value="1"/>
</dbReference>
<feature type="transmembrane region" description="Helical" evidence="3">
    <location>
        <begin position="110"/>
        <end position="131"/>
    </location>
</feature>
<feature type="transmembrane region" description="Helical" evidence="3">
    <location>
        <begin position="16"/>
        <end position="41"/>
    </location>
</feature>
<name>A0A225AKZ7_TALAT</name>
<evidence type="ECO:0000256" key="1">
    <source>
        <dbReference type="ARBA" id="ARBA00004141"/>
    </source>
</evidence>